<evidence type="ECO:0000256" key="1">
    <source>
        <dbReference type="SAM" id="MobiDB-lite"/>
    </source>
</evidence>
<evidence type="ECO:0000313" key="2">
    <source>
        <dbReference type="EMBL" id="CAL1410756.1"/>
    </source>
</evidence>
<dbReference type="Proteomes" id="UP001497516">
    <property type="component" value="Chromosome 9"/>
</dbReference>
<protein>
    <submittedName>
        <fullName evidence="2">Uncharacterized protein</fullName>
    </submittedName>
</protein>
<dbReference type="AlphaFoldDB" id="A0AAV2GJ47"/>
<gene>
    <name evidence="2" type="ORF">LTRI10_LOCUS50152</name>
</gene>
<accession>A0AAV2GJ47</accession>
<sequence length="334" mass="37882">MVLNNAQLHPAVTFSNKVFRKDNEYSRYVRRFRDRAIYPSFTIQPSAFSRYDLDIPALIRNLGWKSLFEDQRFTYCPEAVRLFYVNLKRESGPDLYSFKTTVGNFEITDDLVHDIGRYFPNLHFAGRLPDDLCVLHFFITRILLPRSLSSATLLHTSDLSILHHARSGRRISYASLAFCHLVQYGDDNNDGWLPLAPLITQLLRKLGIDLRDKITLCNVHDDLKAQHVLARLDASVGPRKPFTGSGGEAATLIKALVSAAEVVIDRELIGFSNEFKGKRKIPLTSLASLSTRLKLLKDGGRASTSRIREEDEAVEEPKDNADISDYDSPPHYPF</sequence>
<feature type="region of interest" description="Disordered" evidence="1">
    <location>
        <begin position="299"/>
        <end position="334"/>
    </location>
</feature>
<organism evidence="2 3">
    <name type="scientific">Linum trigynum</name>
    <dbReference type="NCBI Taxonomy" id="586398"/>
    <lineage>
        <taxon>Eukaryota</taxon>
        <taxon>Viridiplantae</taxon>
        <taxon>Streptophyta</taxon>
        <taxon>Embryophyta</taxon>
        <taxon>Tracheophyta</taxon>
        <taxon>Spermatophyta</taxon>
        <taxon>Magnoliopsida</taxon>
        <taxon>eudicotyledons</taxon>
        <taxon>Gunneridae</taxon>
        <taxon>Pentapetalae</taxon>
        <taxon>rosids</taxon>
        <taxon>fabids</taxon>
        <taxon>Malpighiales</taxon>
        <taxon>Linaceae</taxon>
        <taxon>Linum</taxon>
    </lineage>
</organism>
<dbReference type="EMBL" id="OZ034822">
    <property type="protein sequence ID" value="CAL1410756.1"/>
    <property type="molecule type" value="Genomic_DNA"/>
</dbReference>
<evidence type="ECO:0000313" key="3">
    <source>
        <dbReference type="Proteomes" id="UP001497516"/>
    </source>
</evidence>
<reference evidence="2 3" key="1">
    <citation type="submission" date="2024-04" db="EMBL/GenBank/DDBJ databases">
        <authorList>
            <person name="Fracassetti M."/>
        </authorList>
    </citation>
    <scope>NUCLEOTIDE SEQUENCE [LARGE SCALE GENOMIC DNA]</scope>
</reference>
<proteinExistence type="predicted"/>
<keyword evidence="3" id="KW-1185">Reference proteome</keyword>
<name>A0AAV2GJ47_9ROSI</name>